<reference evidence="16 17" key="1">
    <citation type="submission" date="2023-06" db="EMBL/GenBank/DDBJ databases">
        <authorList>
            <person name="Feng G."/>
            <person name="Li J."/>
            <person name="Zhu H."/>
        </authorList>
    </citation>
    <scope>NUCLEOTIDE SEQUENCE [LARGE SCALE GENOMIC DNA]</scope>
    <source>
        <strain evidence="16 17">RHCKG23</strain>
    </source>
</reference>
<dbReference type="InterPro" id="IPR003594">
    <property type="entry name" value="HATPase_dom"/>
</dbReference>
<dbReference type="PANTHER" id="PTHR45436:SF5">
    <property type="entry name" value="SENSOR HISTIDINE KINASE TRCS"/>
    <property type="match status" value="1"/>
</dbReference>
<dbReference type="InterPro" id="IPR036097">
    <property type="entry name" value="HisK_dim/P_sf"/>
</dbReference>
<evidence type="ECO:0000256" key="1">
    <source>
        <dbReference type="ARBA" id="ARBA00000085"/>
    </source>
</evidence>
<dbReference type="SUPFAM" id="SSF47384">
    <property type="entry name" value="Homodimeric domain of signal transducing histidine kinase"/>
    <property type="match status" value="1"/>
</dbReference>
<evidence type="ECO:0000256" key="13">
    <source>
        <dbReference type="SAM" id="Phobius"/>
    </source>
</evidence>
<dbReference type="Gene3D" id="6.10.340.10">
    <property type="match status" value="1"/>
</dbReference>
<evidence type="ECO:0000259" key="14">
    <source>
        <dbReference type="PROSITE" id="PS50109"/>
    </source>
</evidence>
<keyword evidence="8 13" id="KW-1133">Transmembrane helix</keyword>
<evidence type="ECO:0000313" key="16">
    <source>
        <dbReference type="EMBL" id="MDM7885588.1"/>
    </source>
</evidence>
<accession>A0ABT7T7Q5</accession>
<dbReference type="PROSITE" id="PS50109">
    <property type="entry name" value="HIS_KIN"/>
    <property type="match status" value="1"/>
</dbReference>
<dbReference type="CDD" id="cd06225">
    <property type="entry name" value="HAMP"/>
    <property type="match status" value="1"/>
</dbReference>
<keyword evidence="17" id="KW-1185">Reference proteome</keyword>
<evidence type="ECO:0000256" key="6">
    <source>
        <dbReference type="ARBA" id="ARBA00022692"/>
    </source>
</evidence>
<dbReference type="PRINTS" id="PR00344">
    <property type="entry name" value="BCTRLSENSOR"/>
</dbReference>
<name>A0ABT7T7Q5_9MICO</name>
<evidence type="ECO:0000256" key="11">
    <source>
        <dbReference type="SAM" id="Coils"/>
    </source>
</evidence>
<dbReference type="Pfam" id="PF00512">
    <property type="entry name" value="HisKA"/>
    <property type="match status" value="1"/>
</dbReference>
<dbReference type="InterPro" id="IPR036890">
    <property type="entry name" value="HATPase_C_sf"/>
</dbReference>
<dbReference type="InterPro" id="IPR005467">
    <property type="entry name" value="His_kinase_dom"/>
</dbReference>
<keyword evidence="11" id="KW-0175">Coiled coil</keyword>
<dbReference type="Pfam" id="PF02518">
    <property type="entry name" value="HATPase_c"/>
    <property type="match status" value="1"/>
</dbReference>
<comment type="caution">
    <text evidence="16">The sequence shown here is derived from an EMBL/GenBank/DDBJ whole genome shotgun (WGS) entry which is preliminary data.</text>
</comment>
<dbReference type="CDD" id="cd00082">
    <property type="entry name" value="HisKA"/>
    <property type="match status" value="1"/>
</dbReference>
<organism evidence="16 17">
    <name type="scientific">Curtobacterium citri</name>
    <dbReference type="NCBI Taxonomy" id="3055139"/>
    <lineage>
        <taxon>Bacteria</taxon>
        <taxon>Bacillati</taxon>
        <taxon>Actinomycetota</taxon>
        <taxon>Actinomycetes</taxon>
        <taxon>Micrococcales</taxon>
        <taxon>Microbacteriaceae</taxon>
        <taxon>Curtobacterium</taxon>
    </lineage>
</organism>
<dbReference type="SUPFAM" id="SSF55874">
    <property type="entry name" value="ATPase domain of HSP90 chaperone/DNA topoisomerase II/histidine kinase"/>
    <property type="match status" value="1"/>
</dbReference>
<dbReference type="Gene3D" id="3.30.565.10">
    <property type="entry name" value="Histidine kinase-like ATPase, C-terminal domain"/>
    <property type="match status" value="1"/>
</dbReference>
<dbReference type="EC" id="2.7.13.3" evidence="3"/>
<evidence type="ECO:0000256" key="12">
    <source>
        <dbReference type="SAM" id="MobiDB-lite"/>
    </source>
</evidence>
<dbReference type="SMART" id="SM00387">
    <property type="entry name" value="HATPase_c"/>
    <property type="match status" value="1"/>
</dbReference>
<evidence type="ECO:0000256" key="9">
    <source>
        <dbReference type="ARBA" id="ARBA00023012"/>
    </source>
</evidence>
<keyword evidence="6 13" id="KW-0812">Transmembrane</keyword>
<evidence type="ECO:0000313" key="17">
    <source>
        <dbReference type="Proteomes" id="UP001237823"/>
    </source>
</evidence>
<evidence type="ECO:0000256" key="4">
    <source>
        <dbReference type="ARBA" id="ARBA00022553"/>
    </source>
</evidence>
<dbReference type="InterPro" id="IPR050428">
    <property type="entry name" value="TCS_sensor_his_kinase"/>
</dbReference>
<dbReference type="EMBL" id="JAUCML010000006">
    <property type="protein sequence ID" value="MDM7885588.1"/>
    <property type="molecule type" value="Genomic_DNA"/>
</dbReference>
<evidence type="ECO:0000259" key="15">
    <source>
        <dbReference type="PROSITE" id="PS50885"/>
    </source>
</evidence>
<proteinExistence type="predicted"/>
<feature type="transmembrane region" description="Helical" evidence="13">
    <location>
        <begin position="151"/>
        <end position="174"/>
    </location>
</feature>
<keyword evidence="7 16" id="KW-0418">Kinase</keyword>
<evidence type="ECO:0000256" key="7">
    <source>
        <dbReference type="ARBA" id="ARBA00022777"/>
    </source>
</evidence>
<dbReference type="InterPro" id="IPR003661">
    <property type="entry name" value="HisK_dim/P_dom"/>
</dbReference>
<gene>
    <name evidence="16" type="ORF">QUG92_10785</name>
</gene>
<protein>
    <recommendedName>
        <fullName evidence="3">histidine kinase</fullName>
        <ecNumber evidence="3">2.7.13.3</ecNumber>
    </recommendedName>
</protein>
<sequence length="454" mass="47434">MRRLSVRARITIGSTLVGAVVLTLVALVLHVQVQEATLATDRSLAAGDGASFVADLRSNPGETPDRPSEGVLVGIRDDDGTWLLDTLPADVRGALPPGVPREPTTRRVGSGHRQATVVGTPVRTAVGDFVVWSAHDGRAGHQTVERFDRSLVTGTLLALAASAVGAWLLSTVALRPVTRMRRTAEALRRGDTSLGDATGHLPVGPSDDELADLARTLNAFLDRQRVDAARERRMVSDASHELRTPLAALTARLELAHRASGDAVALERELSAAEADAARLVALAETMLELSRLDEVRPAPTTPASALVTELMGCVDRARAIAGAGDVDFSVRVADPAVVYAVTPAGFGRVVDNLVANAVASGAADVEVRIALDQQTDGVLVLTVRDDGPGVPDSFLPRAFDRFTRADEARRTTLGGSGLGLALVRGTAERAGGSASLENGPDGGAVARVHLPAR</sequence>
<evidence type="ECO:0000256" key="8">
    <source>
        <dbReference type="ARBA" id="ARBA00022989"/>
    </source>
</evidence>
<comment type="subcellular location">
    <subcellularLocation>
        <location evidence="2">Cell membrane</location>
    </subcellularLocation>
</comment>
<feature type="region of interest" description="Disordered" evidence="12">
    <location>
        <begin position="95"/>
        <end position="114"/>
    </location>
</feature>
<feature type="coiled-coil region" evidence="11">
    <location>
        <begin position="256"/>
        <end position="283"/>
    </location>
</feature>
<feature type="domain" description="HAMP" evidence="15">
    <location>
        <begin position="171"/>
        <end position="229"/>
    </location>
</feature>
<dbReference type="Pfam" id="PF00672">
    <property type="entry name" value="HAMP"/>
    <property type="match status" value="1"/>
</dbReference>
<dbReference type="InterPro" id="IPR004358">
    <property type="entry name" value="Sig_transdc_His_kin-like_C"/>
</dbReference>
<dbReference type="RefSeq" id="WP_182047962.1">
    <property type="nucleotide sequence ID" value="NZ_JAUCML010000006.1"/>
</dbReference>
<evidence type="ECO:0000256" key="2">
    <source>
        <dbReference type="ARBA" id="ARBA00004236"/>
    </source>
</evidence>
<dbReference type="Gene3D" id="1.10.287.130">
    <property type="match status" value="1"/>
</dbReference>
<keyword evidence="4" id="KW-0597">Phosphoprotein</keyword>
<keyword evidence="9" id="KW-0902">Two-component regulatory system</keyword>
<dbReference type="GO" id="GO:0016301">
    <property type="term" value="F:kinase activity"/>
    <property type="evidence" value="ECO:0007669"/>
    <property type="project" value="UniProtKB-KW"/>
</dbReference>
<keyword evidence="10 13" id="KW-0472">Membrane</keyword>
<dbReference type="InterPro" id="IPR003660">
    <property type="entry name" value="HAMP_dom"/>
</dbReference>
<comment type="catalytic activity">
    <reaction evidence="1">
        <text>ATP + protein L-histidine = ADP + protein N-phospho-L-histidine.</text>
        <dbReference type="EC" id="2.7.13.3"/>
    </reaction>
</comment>
<evidence type="ECO:0000256" key="3">
    <source>
        <dbReference type="ARBA" id="ARBA00012438"/>
    </source>
</evidence>
<feature type="domain" description="Histidine kinase" evidence="14">
    <location>
        <begin position="237"/>
        <end position="454"/>
    </location>
</feature>
<dbReference type="PANTHER" id="PTHR45436">
    <property type="entry name" value="SENSOR HISTIDINE KINASE YKOH"/>
    <property type="match status" value="1"/>
</dbReference>
<keyword evidence="5" id="KW-0808">Transferase</keyword>
<dbReference type="PROSITE" id="PS50885">
    <property type="entry name" value="HAMP"/>
    <property type="match status" value="1"/>
</dbReference>
<evidence type="ECO:0000256" key="5">
    <source>
        <dbReference type="ARBA" id="ARBA00022679"/>
    </source>
</evidence>
<dbReference type="Proteomes" id="UP001237823">
    <property type="component" value="Unassembled WGS sequence"/>
</dbReference>
<dbReference type="SMART" id="SM00388">
    <property type="entry name" value="HisKA"/>
    <property type="match status" value="1"/>
</dbReference>
<feature type="transmembrane region" description="Helical" evidence="13">
    <location>
        <begin position="12"/>
        <end position="33"/>
    </location>
</feature>
<evidence type="ECO:0000256" key="10">
    <source>
        <dbReference type="ARBA" id="ARBA00023136"/>
    </source>
</evidence>